<evidence type="ECO:0000259" key="1">
    <source>
        <dbReference type="PROSITE" id="PS51384"/>
    </source>
</evidence>
<dbReference type="Gene3D" id="2.30.110.10">
    <property type="entry name" value="Electron Transport, Fmn-binding Protein, Chain A"/>
    <property type="match status" value="1"/>
</dbReference>
<keyword evidence="3" id="KW-1185">Reference proteome</keyword>
<dbReference type="PANTHER" id="PTHR42815:SF2">
    <property type="entry name" value="FAD-BINDING, PUTATIVE (AFU_ORTHOLOGUE AFUA_6G07600)-RELATED"/>
    <property type="match status" value="1"/>
</dbReference>
<proteinExistence type="predicted"/>
<dbReference type="InterPro" id="IPR012349">
    <property type="entry name" value="Split_barrel_FMN-bd"/>
</dbReference>
<comment type="caution">
    <text evidence="2">The sequence shown here is derived from an EMBL/GenBank/DDBJ whole genome shotgun (WGS) entry which is preliminary data.</text>
</comment>
<dbReference type="SUPFAM" id="SSF63380">
    <property type="entry name" value="Riboflavin synthase domain-like"/>
    <property type="match status" value="1"/>
</dbReference>
<sequence length="666" mass="73761">MPIALNGWHPGERALHSKLGPGFTSGPMVTAYTWIDGSMPEQHRIFYMHNLPFLPLTTKDVKGRPWAALVSGIKRSETAEIEETGKGYRRWIESPSETELVMDLEMWEGDPMLEGLNLFDTRPEEKILTAGLGIEFPTRRRNKFAGWIERVEKTGPNSRRVYMHVNQAIGNCPKYINIRTLDPYPHAFPEVSYRNLEMSPEDRLPDKMIKFILQSDTVFLGTSYEASESDKVRCPSHVGMNARSGRPGLVRVRPSDGRTLVLPDYSGNRLMTSLGNVEASSRAAMSFLDFTIGSVLYITGTARNLVGAEAQALMPRQNVLTTLYAEAFMFVRNALPVRQRPGTDVGRSPYSPPIKFLAEEKELRETHVPDDVFVTLVGIKLLSPTLAIFTFGTDKTVTIRPGQAVALNFTDLFGASQYAHMAPGREASLNDDRIRTWTVSSASTVDGDETKKLDLTMREKPGGFVTGALFNLARHASAKMPAVLEDSRPLGLRVRLVGITGSFTLPFDRQIGQGRVKMFWLAGGIGITPFLSMLKYICSSAPTTTTEYDVALMLVTREPDVLLRLISDSLTQIPTTRLNFSVHIFSSSDGSLGGNDGLGSNVSVITHRGRPKFSGSKEEMSISLVPDVTDRLVYLCGPREFEEAALEALCSAGVERESVMREGFEY</sequence>
<gene>
    <name evidence="2" type="ORF">A7U60_g7930</name>
</gene>
<dbReference type="GO" id="GO:0016491">
    <property type="term" value="F:oxidoreductase activity"/>
    <property type="evidence" value="ECO:0007669"/>
    <property type="project" value="InterPro"/>
</dbReference>
<dbReference type="Proteomes" id="UP000757232">
    <property type="component" value="Unassembled WGS sequence"/>
</dbReference>
<dbReference type="OrthoDB" id="436496at2759"/>
<protein>
    <recommendedName>
        <fullName evidence="1">FAD-binding FR-type domain-containing protein</fullName>
    </recommendedName>
</protein>
<dbReference type="PROSITE" id="PS51384">
    <property type="entry name" value="FAD_FR"/>
    <property type="match status" value="1"/>
</dbReference>
<dbReference type="InterPro" id="IPR017927">
    <property type="entry name" value="FAD-bd_FR_type"/>
</dbReference>
<dbReference type="EMBL" id="LNZH02000212">
    <property type="protein sequence ID" value="OCB84976.1"/>
    <property type="molecule type" value="Genomic_DNA"/>
</dbReference>
<dbReference type="InterPro" id="IPR017938">
    <property type="entry name" value="Riboflavin_synthase-like_b-brl"/>
</dbReference>
<dbReference type="Gene3D" id="2.40.30.10">
    <property type="entry name" value="Translation factors"/>
    <property type="match status" value="1"/>
</dbReference>
<reference evidence="2" key="1">
    <citation type="submission" date="2016-06" db="EMBL/GenBank/DDBJ databases">
        <title>Draft Genome sequence of the fungus Inonotus baumii.</title>
        <authorList>
            <person name="Zhu H."/>
            <person name="Lin W."/>
        </authorList>
    </citation>
    <scope>NUCLEOTIDE SEQUENCE</scope>
    <source>
        <strain evidence="2">821</strain>
    </source>
</reference>
<evidence type="ECO:0000313" key="2">
    <source>
        <dbReference type="EMBL" id="OCB84976.1"/>
    </source>
</evidence>
<organism evidence="2 3">
    <name type="scientific">Sanghuangporus baumii</name>
    <name type="common">Phellinus baumii</name>
    <dbReference type="NCBI Taxonomy" id="108892"/>
    <lineage>
        <taxon>Eukaryota</taxon>
        <taxon>Fungi</taxon>
        <taxon>Dikarya</taxon>
        <taxon>Basidiomycota</taxon>
        <taxon>Agaricomycotina</taxon>
        <taxon>Agaricomycetes</taxon>
        <taxon>Hymenochaetales</taxon>
        <taxon>Hymenochaetaceae</taxon>
        <taxon>Sanghuangporus</taxon>
    </lineage>
</organism>
<dbReference type="Gene3D" id="3.40.50.80">
    <property type="entry name" value="Nucleotide-binding domain of ferredoxin-NADP reductase (FNR) module"/>
    <property type="match status" value="1"/>
</dbReference>
<accession>A0A9Q5N476</accession>
<dbReference type="PANTHER" id="PTHR42815">
    <property type="entry name" value="FAD-BINDING, PUTATIVE (AFU_ORTHOLOGUE AFUA_6G07600)-RELATED"/>
    <property type="match status" value="1"/>
</dbReference>
<feature type="domain" description="FAD-binding FR-type" evidence="1">
    <location>
        <begin position="369"/>
        <end position="506"/>
    </location>
</feature>
<dbReference type="InterPro" id="IPR039261">
    <property type="entry name" value="FNR_nucleotide-bd"/>
</dbReference>
<dbReference type="AlphaFoldDB" id="A0A9Q5N476"/>
<name>A0A9Q5N476_SANBA</name>
<dbReference type="SUPFAM" id="SSF52343">
    <property type="entry name" value="Ferredoxin reductase-like, C-terminal NADP-linked domain"/>
    <property type="match status" value="1"/>
</dbReference>
<evidence type="ECO:0000313" key="3">
    <source>
        <dbReference type="Proteomes" id="UP000757232"/>
    </source>
</evidence>